<name>A0ABY6Q2Y2_9GAMM</name>
<dbReference type="SUPFAM" id="SSF55347">
    <property type="entry name" value="Glyceraldehyde-3-phosphate dehydrogenase-like, C-terminal domain"/>
    <property type="match status" value="1"/>
</dbReference>
<feature type="domain" description="Gfo/Idh/MocA-like oxidoreductase C-terminal" evidence="2">
    <location>
        <begin position="161"/>
        <end position="377"/>
    </location>
</feature>
<dbReference type="PANTHER" id="PTHR43593">
    <property type="match status" value="1"/>
</dbReference>
<dbReference type="Pfam" id="PF02894">
    <property type="entry name" value="GFO_IDH_MocA_C"/>
    <property type="match status" value="1"/>
</dbReference>
<dbReference type="Proteomes" id="UP001317963">
    <property type="component" value="Chromosome"/>
</dbReference>
<reference evidence="3 4" key="1">
    <citation type="submission" date="2019-02" db="EMBL/GenBank/DDBJ databases">
        <title>Halieaceae_genomes.</title>
        <authorList>
            <person name="Li S.-H."/>
        </authorList>
    </citation>
    <scope>NUCLEOTIDE SEQUENCE [LARGE SCALE GENOMIC DNA]</scope>
    <source>
        <strain evidence="3 4">JH123</strain>
    </source>
</reference>
<dbReference type="EMBL" id="CP036501">
    <property type="protein sequence ID" value="UZP73557.1"/>
    <property type="molecule type" value="Genomic_DNA"/>
</dbReference>
<evidence type="ECO:0000313" key="3">
    <source>
        <dbReference type="EMBL" id="UZP73557.1"/>
    </source>
</evidence>
<evidence type="ECO:0000259" key="2">
    <source>
        <dbReference type="Pfam" id="PF02894"/>
    </source>
</evidence>
<dbReference type="InterPro" id="IPR000683">
    <property type="entry name" value="Gfo/Idh/MocA-like_OxRdtase_N"/>
</dbReference>
<sequence length="415" mass="45439">MKDDLDSIVQNLRASMSPDGKKPGYAIVGTGMMGREHIRAVLLLNQATIVGLYDSNPKSLALGVAEVERVGGKAPKQYTDLAALTDDSAVDAILICTPNFTHRAIFDSVKASKKPIFLEKPMATTLDDALYLAQAALAYPAPIQLGMQYRYKSQYQLALSALEKSELGPVHTISLCEYRPPFLGKVGEWNKFSAYSGGTLVEKCCHYFDLMNRIAGAPPVRVYATGGRAVNFTEFKYEGKPSDIDDHALVIVDYQNGVKAQFILNMFSEELFESLAVSGAKGTLFAEEHASFKPNRPSRSSIKVQAKGHAAYEGFDCTYPEDIELGGHYGSTLFEHQRFRDQITGLKNDGANCAEGLWAIITAWMAQASIEQGQVIDVQAMLASKSLNPYQAGLLPQDWTAPITDDWETSERGLA</sequence>
<accession>A0ABY6Q2Y2</accession>
<proteinExistence type="predicted"/>
<protein>
    <submittedName>
        <fullName evidence="3">Gfo/Idh/MocA family oxidoreductase</fullName>
    </submittedName>
</protein>
<evidence type="ECO:0000313" key="4">
    <source>
        <dbReference type="Proteomes" id="UP001317963"/>
    </source>
</evidence>
<evidence type="ECO:0000259" key="1">
    <source>
        <dbReference type="Pfam" id="PF01408"/>
    </source>
</evidence>
<keyword evidence="4" id="KW-1185">Reference proteome</keyword>
<dbReference type="RefSeq" id="WP_279242355.1">
    <property type="nucleotide sequence ID" value="NZ_CP036501.1"/>
</dbReference>
<dbReference type="Gene3D" id="3.30.360.10">
    <property type="entry name" value="Dihydrodipicolinate Reductase, domain 2"/>
    <property type="match status" value="1"/>
</dbReference>
<dbReference type="PANTHER" id="PTHR43593:SF1">
    <property type="entry name" value="INOSITOL 2-DEHYDROGENASE"/>
    <property type="match status" value="1"/>
</dbReference>
<dbReference type="SUPFAM" id="SSF51735">
    <property type="entry name" value="NAD(P)-binding Rossmann-fold domains"/>
    <property type="match status" value="1"/>
</dbReference>
<organism evidence="3 4">
    <name type="scientific">Candidatus Paraluminiphilus aquimaris</name>
    <dbReference type="NCBI Taxonomy" id="2518994"/>
    <lineage>
        <taxon>Bacteria</taxon>
        <taxon>Pseudomonadati</taxon>
        <taxon>Pseudomonadota</taxon>
        <taxon>Gammaproteobacteria</taxon>
        <taxon>Cellvibrionales</taxon>
        <taxon>Halieaceae</taxon>
        <taxon>Candidatus Paraluminiphilus</taxon>
    </lineage>
</organism>
<dbReference type="Pfam" id="PF01408">
    <property type="entry name" value="GFO_IDH_MocA"/>
    <property type="match status" value="1"/>
</dbReference>
<dbReference type="Gene3D" id="3.40.50.720">
    <property type="entry name" value="NAD(P)-binding Rossmann-like Domain"/>
    <property type="match status" value="1"/>
</dbReference>
<dbReference type="InterPro" id="IPR036291">
    <property type="entry name" value="NAD(P)-bd_dom_sf"/>
</dbReference>
<gene>
    <name evidence="3" type="ORF">E0F26_01890</name>
</gene>
<feature type="domain" description="Gfo/Idh/MocA-like oxidoreductase N-terminal" evidence="1">
    <location>
        <begin position="25"/>
        <end position="136"/>
    </location>
</feature>
<dbReference type="InterPro" id="IPR004104">
    <property type="entry name" value="Gfo/Idh/MocA-like_OxRdtase_C"/>
</dbReference>
<dbReference type="InterPro" id="IPR050424">
    <property type="entry name" value="Gfo-Idh-MocA_inositol_DH"/>
</dbReference>